<dbReference type="Proteomes" id="UP001278766">
    <property type="component" value="Unassembled WGS sequence"/>
</dbReference>
<evidence type="ECO:0000256" key="9">
    <source>
        <dbReference type="SAM" id="MobiDB-lite"/>
    </source>
</evidence>
<evidence type="ECO:0000259" key="13">
    <source>
        <dbReference type="PROSITE" id="PS51186"/>
    </source>
</evidence>
<feature type="domain" description="ABC transporter" evidence="11">
    <location>
        <begin position="640"/>
        <end position="928"/>
    </location>
</feature>
<dbReference type="InterPro" id="IPR036640">
    <property type="entry name" value="ABC1_TM_sf"/>
</dbReference>
<dbReference type="CDD" id="cd04301">
    <property type="entry name" value="NAT_SF"/>
    <property type="match status" value="1"/>
</dbReference>
<evidence type="ECO:0000313" key="15">
    <source>
        <dbReference type="Proteomes" id="UP001278766"/>
    </source>
</evidence>
<dbReference type="InterPro" id="IPR016181">
    <property type="entry name" value="Acyl_CoA_acyltransferase"/>
</dbReference>
<dbReference type="InterPro" id="IPR027417">
    <property type="entry name" value="P-loop_NTPase"/>
</dbReference>
<name>A0AAE0LQN5_9PEZI</name>
<dbReference type="PROSITE" id="PS50893">
    <property type="entry name" value="ABC_TRANSPORTER_2"/>
    <property type="match status" value="2"/>
</dbReference>
<dbReference type="Gene3D" id="3.40.630.30">
    <property type="match status" value="1"/>
</dbReference>
<feature type="domain" description="N-acetyltransferase" evidence="13">
    <location>
        <begin position="125"/>
        <end position="207"/>
    </location>
</feature>
<dbReference type="GeneID" id="87844635"/>
<keyword evidence="8 10" id="KW-0472">Membrane</keyword>
<dbReference type="Gene3D" id="1.20.1560.10">
    <property type="entry name" value="ABC transporter type 1, transmembrane domain"/>
    <property type="match status" value="1"/>
</dbReference>
<evidence type="ECO:0000256" key="3">
    <source>
        <dbReference type="ARBA" id="ARBA00022448"/>
    </source>
</evidence>
<feature type="compositionally biased region" description="Basic and acidic residues" evidence="9">
    <location>
        <begin position="950"/>
        <end position="968"/>
    </location>
</feature>
<dbReference type="EMBL" id="JAUEPN010000006">
    <property type="protein sequence ID" value="KAK3293705.1"/>
    <property type="molecule type" value="Genomic_DNA"/>
</dbReference>
<protein>
    <recommendedName>
        <fullName evidence="16">Leptomycin B resistance protein pmd1</fullName>
    </recommendedName>
</protein>
<dbReference type="PANTHER" id="PTHR43394:SF27">
    <property type="entry name" value="ATP-DEPENDENT TRANSLOCASE ABCB1-LIKE"/>
    <property type="match status" value="1"/>
</dbReference>
<keyword evidence="7 10" id="KW-1133">Transmembrane helix</keyword>
<evidence type="ECO:0000256" key="2">
    <source>
        <dbReference type="ARBA" id="ARBA00007577"/>
    </source>
</evidence>
<evidence type="ECO:0000259" key="11">
    <source>
        <dbReference type="PROSITE" id="PS50893"/>
    </source>
</evidence>
<feature type="transmembrane region" description="Helical" evidence="10">
    <location>
        <begin position="457"/>
        <end position="478"/>
    </location>
</feature>
<feature type="transmembrane region" description="Helical" evidence="10">
    <location>
        <begin position="1276"/>
        <end position="1296"/>
    </location>
</feature>
<feature type="transmembrane region" description="Helical" evidence="10">
    <location>
        <begin position="432"/>
        <end position="451"/>
    </location>
</feature>
<dbReference type="Gene3D" id="3.40.50.300">
    <property type="entry name" value="P-loop containing nucleotide triphosphate hydrolases"/>
    <property type="match status" value="2"/>
</dbReference>
<comment type="subcellular location">
    <subcellularLocation>
        <location evidence="1">Membrane</location>
        <topology evidence="1">Multi-pass membrane protein</topology>
    </subcellularLocation>
</comment>
<organism evidence="14 15">
    <name type="scientific">Chaetomium fimeti</name>
    <dbReference type="NCBI Taxonomy" id="1854472"/>
    <lineage>
        <taxon>Eukaryota</taxon>
        <taxon>Fungi</taxon>
        <taxon>Dikarya</taxon>
        <taxon>Ascomycota</taxon>
        <taxon>Pezizomycotina</taxon>
        <taxon>Sordariomycetes</taxon>
        <taxon>Sordariomycetidae</taxon>
        <taxon>Sordariales</taxon>
        <taxon>Chaetomiaceae</taxon>
        <taxon>Chaetomium</taxon>
    </lineage>
</organism>
<dbReference type="GO" id="GO:0015421">
    <property type="term" value="F:ABC-type oligopeptide transporter activity"/>
    <property type="evidence" value="ECO:0007669"/>
    <property type="project" value="TreeGrafter"/>
</dbReference>
<dbReference type="SUPFAM" id="SSF52540">
    <property type="entry name" value="P-loop containing nucleoside triphosphate hydrolases"/>
    <property type="match status" value="2"/>
</dbReference>
<evidence type="ECO:0000256" key="7">
    <source>
        <dbReference type="ARBA" id="ARBA00022989"/>
    </source>
</evidence>
<dbReference type="Pfam" id="PF00005">
    <property type="entry name" value="ABC_tran"/>
    <property type="match status" value="2"/>
</dbReference>
<keyword evidence="4 10" id="KW-0812">Transmembrane</keyword>
<feature type="compositionally biased region" description="Acidic residues" evidence="9">
    <location>
        <begin position="937"/>
        <end position="949"/>
    </location>
</feature>
<feature type="region of interest" description="Disordered" evidence="9">
    <location>
        <begin position="937"/>
        <end position="968"/>
    </location>
</feature>
<dbReference type="SUPFAM" id="SSF55729">
    <property type="entry name" value="Acyl-CoA N-acyltransferases (Nat)"/>
    <property type="match status" value="1"/>
</dbReference>
<evidence type="ECO:0000313" key="14">
    <source>
        <dbReference type="EMBL" id="KAK3293705.1"/>
    </source>
</evidence>
<dbReference type="Pfam" id="PF00583">
    <property type="entry name" value="Acetyltransf_1"/>
    <property type="match status" value="1"/>
</dbReference>
<keyword evidence="5" id="KW-0547">Nucleotide-binding</keyword>
<dbReference type="CDD" id="cd18577">
    <property type="entry name" value="ABC_6TM_Pgp_ABCB1_D1_like"/>
    <property type="match status" value="1"/>
</dbReference>
<evidence type="ECO:0000256" key="10">
    <source>
        <dbReference type="SAM" id="Phobius"/>
    </source>
</evidence>
<evidence type="ECO:0000256" key="8">
    <source>
        <dbReference type="ARBA" id="ARBA00023136"/>
    </source>
</evidence>
<feature type="transmembrane region" description="Helical" evidence="10">
    <location>
        <begin position="1127"/>
        <end position="1153"/>
    </location>
</feature>
<dbReference type="FunFam" id="1.20.1560.10:FF:000057">
    <property type="entry name" value="ABC multidrug transporter SitT"/>
    <property type="match status" value="2"/>
</dbReference>
<dbReference type="PROSITE" id="PS00211">
    <property type="entry name" value="ABC_TRANSPORTER_1"/>
    <property type="match status" value="2"/>
</dbReference>
<feature type="region of interest" description="Disordered" evidence="9">
    <location>
        <begin position="1323"/>
        <end position="1363"/>
    </location>
</feature>
<comment type="similarity">
    <text evidence="2">Belongs to the ABC transporter superfamily. ABCB family. Multidrug resistance exporter (TC 3.A.1.201) subfamily.</text>
</comment>
<sequence length="1620" mass="172822">MNFIVLPALIPDIRAVYDVYFAAFTADAEGRILLDILFPGGVTSDEFRDAHTKGTLAWWHSSDTQYTFKCVDTATGEVNGMALCDVFVQPRGEDERKLPEVGWLQGPQRERAEKVLEPLWTARERIWGGGRYIYVHAFAVAPKHQGRGAGSALVQALVDLGDSTGLPIYLESSLGSQGLYKKMGFLQVPADIARVIHKTEVLEKETDVEVPLMVKLPASVTRPASEEKGKNVEEVYMEWYAQRGETAPKMDGGKGIKLQAPKDEPAKQAEQGFHLLTYLRIFTTTDPSWTDISLLVVGTISAAAAGIPFPLMGILFGELVDDMNGATCAADGSSLTSSAARVDPFAYEGAINAKVLQLVYIAVAAFVLIYVYVLSWSLVSQRLAQRLRAKYVKALLRQPPGFFDARAAAAGEVSSRLHGDMTAVQAGTSEKVGILIASTSFFVACYVVAFIKQPKLAGILVSLVPAFLLMALGGGFFVQKYAARTSGGVAAASDIASEALQHVAVVQAFGAAPRLEKKFAEHVAESRGAGIKKGVAAAVQAGLLYFIAYSANALAFWQGSRMVVDTMNGNGTETVGQIYTVVFLLVDACVCLGSIAPLLPILVGASAAFERLMNDIEAPSTIDGTSDDGLVLPDTTPGHITFNNVTFAYPSRPNQPVLRNVNLTFPAGKHTAIVGLSGSGKSTVAALIARLQDPTEGTITLDGHDIRDLNVRSLRSFISLVQQEPSLLDRSILENIALGLINSPKPAHQPLKPLLHSGTLSDLAKLGPSCITATPPPTLETDSPATTAPLITQLQTLIRRAATQADADTFITALAQGYGTSAGPKGSLVSGGQRQRVALARALVRDPRVLVLDEATSALDSASERRIQLAVEGVASEGTRTVVSIAHRLATVRGADWIVVLEGGVVVEEGGYAELMGREGGKFRGMVELQSLGAVVGEEDGGSGEDGEEREAVKGVEDKGRDDSVEKVVSKEVAVTGKAEEDEPADDGKAAESARWGSVFLGLGRLVRPSLAWLALALFAAVIVGGTFSGSGLIFGFTVGALNPCSNTADRILELGMFFGGLLFMLAVIELLANFFAWSCFGLIAERLLYAVRVLSFRSLMEQGVQWHQSEGRSPSSLLDIITKDSAAIGGFSGSTIGTVFSIIVNFITAIILSHIIQWKIAIVCLAIVPILLFAGFMQLRMLARYEERHAESFSKATSVAVEAVQSIKTVAALSLEGEVMGSYARLLKNTRDEMVRAAAFTNIWLALANSVSFLIYAFAYWWGSQRIMHGEANQTQFFIILIAMLVSAQLWGQMFSLAPEFSRARTAFSRILHIISLGSDSTIDSKRGPQGASPPSNPETAPSPDIEALANPTPQPSSDLNQPGLEITFSNVSFAYPSRPSHPVLSSVSFTIRPGQFIGLVGPSGAGKSTIMALAQGLYTPTPSTPNNGTAGRITLDGIPVTASAPLPFRDEIALVPQDPALFSGSAAFNVGLGARPGREATRAEIEEACRLASVHDVLAALPQGYDTELGAGGSRLSGGQRQRVAIARALVRRPRLLLLDEGTSALDAASEAALQRGLDEVARRGTTVLAITHRLHTVRKADVIFVVEGGRVVDRGTHGELMERREAYRVNAMQQMLQ</sequence>
<dbReference type="InterPro" id="IPR011527">
    <property type="entry name" value="ABC1_TM_dom"/>
</dbReference>
<evidence type="ECO:0000256" key="6">
    <source>
        <dbReference type="ARBA" id="ARBA00022840"/>
    </source>
</evidence>
<dbReference type="GO" id="GO:0016747">
    <property type="term" value="F:acyltransferase activity, transferring groups other than amino-acyl groups"/>
    <property type="evidence" value="ECO:0007669"/>
    <property type="project" value="InterPro"/>
</dbReference>
<evidence type="ECO:0000256" key="4">
    <source>
        <dbReference type="ARBA" id="ARBA00022692"/>
    </source>
</evidence>
<dbReference type="InterPro" id="IPR003593">
    <property type="entry name" value="AAA+_ATPase"/>
</dbReference>
<feature type="domain" description="ABC transmembrane type-1" evidence="12">
    <location>
        <begin position="296"/>
        <end position="604"/>
    </location>
</feature>
<feature type="transmembrane region" description="Helical" evidence="10">
    <location>
        <begin position="1159"/>
        <end position="1180"/>
    </location>
</feature>
<dbReference type="PROSITE" id="PS50929">
    <property type="entry name" value="ABC_TM1F"/>
    <property type="match status" value="2"/>
</dbReference>
<evidence type="ECO:0000259" key="12">
    <source>
        <dbReference type="PROSITE" id="PS50929"/>
    </source>
</evidence>
<dbReference type="PANTHER" id="PTHR43394">
    <property type="entry name" value="ATP-DEPENDENT PERMEASE MDL1, MITOCHONDRIAL"/>
    <property type="match status" value="1"/>
</dbReference>
<reference evidence="14" key="2">
    <citation type="submission" date="2023-06" db="EMBL/GenBank/DDBJ databases">
        <authorList>
            <consortium name="Lawrence Berkeley National Laboratory"/>
            <person name="Haridas S."/>
            <person name="Hensen N."/>
            <person name="Bonometti L."/>
            <person name="Westerberg I."/>
            <person name="Brannstrom I.O."/>
            <person name="Guillou S."/>
            <person name="Cros-Aarteil S."/>
            <person name="Calhoun S."/>
            <person name="Kuo A."/>
            <person name="Mondo S."/>
            <person name="Pangilinan J."/>
            <person name="Riley R."/>
            <person name="Labutti K."/>
            <person name="Andreopoulos B."/>
            <person name="Lipzen A."/>
            <person name="Chen C."/>
            <person name="Yanf M."/>
            <person name="Daum C."/>
            <person name="Ng V."/>
            <person name="Clum A."/>
            <person name="Steindorff A."/>
            <person name="Ohm R."/>
            <person name="Martin F."/>
            <person name="Silar P."/>
            <person name="Natvig D."/>
            <person name="Lalanne C."/>
            <person name="Gautier V."/>
            <person name="Ament-Velasquez S.L."/>
            <person name="Kruys A."/>
            <person name="Hutchinson M.I."/>
            <person name="Powell A.J."/>
            <person name="Barry K."/>
            <person name="Miller A.N."/>
            <person name="Grigoriev I.V."/>
            <person name="Debuchy R."/>
            <person name="Gladieux P."/>
            <person name="Thoren M.H."/>
            <person name="Johannesson H."/>
        </authorList>
    </citation>
    <scope>NUCLEOTIDE SEQUENCE</scope>
    <source>
        <strain evidence="14">CBS 168.71</strain>
    </source>
</reference>
<reference evidence="14" key="1">
    <citation type="journal article" date="2023" name="Mol. Phylogenet. Evol.">
        <title>Genome-scale phylogeny and comparative genomics of the fungal order Sordariales.</title>
        <authorList>
            <person name="Hensen N."/>
            <person name="Bonometti L."/>
            <person name="Westerberg I."/>
            <person name="Brannstrom I.O."/>
            <person name="Guillou S."/>
            <person name="Cros-Aarteil S."/>
            <person name="Calhoun S."/>
            <person name="Haridas S."/>
            <person name="Kuo A."/>
            <person name="Mondo S."/>
            <person name="Pangilinan J."/>
            <person name="Riley R."/>
            <person name="LaButti K."/>
            <person name="Andreopoulos B."/>
            <person name="Lipzen A."/>
            <person name="Chen C."/>
            <person name="Yan M."/>
            <person name="Daum C."/>
            <person name="Ng V."/>
            <person name="Clum A."/>
            <person name="Steindorff A."/>
            <person name="Ohm R.A."/>
            <person name="Martin F."/>
            <person name="Silar P."/>
            <person name="Natvig D.O."/>
            <person name="Lalanne C."/>
            <person name="Gautier V."/>
            <person name="Ament-Velasquez S.L."/>
            <person name="Kruys A."/>
            <person name="Hutchinson M.I."/>
            <person name="Powell A.J."/>
            <person name="Barry K."/>
            <person name="Miller A.N."/>
            <person name="Grigoriev I.V."/>
            <person name="Debuchy R."/>
            <person name="Gladieux P."/>
            <person name="Hiltunen Thoren M."/>
            <person name="Johannesson H."/>
        </authorList>
    </citation>
    <scope>NUCLEOTIDE SEQUENCE</scope>
    <source>
        <strain evidence="14">CBS 168.71</strain>
    </source>
</reference>
<keyword evidence="6" id="KW-0067">ATP-binding</keyword>
<dbReference type="FunFam" id="3.40.50.300:FF:000913">
    <property type="entry name" value="ABC multidrug transporter SitT"/>
    <property type="match status" value="1"/>
</dbReference>
<feature type="transmembrane region" description="Helical" evidence="10">
    <location>
        <begin position="577"/>
        <end position="603"/>
    </location>
</feature>
<dbReference type="CDD" id="cd18578">
    <property type="entry name" value="ABC_6TM_Pgp_ABCB1_D2_like"/>
    <property type="match status" value="1"/>
</dbReference>
<comment type="caution">
    <text evidence="14">The sequence shown here is derived from an EMBL/GenBank/DDBJ whole genome shotgun (WGS) entry which is preliminary data.</text>
</comment>
<dbReference type="GO" id="GO:0005743">
    <property type="term" value="C:mitochondrial inner membrane"/>
    <property type="evidence" value="ECO:0007669"/>
    <property type="project" value="TreeGrafter"/>
</dbReference>
<dbReference type="GO" id="GO:0090374">
    <property type="term" value="P:oligopeptide export from mitochondrion"/>
    <property type="evidence" value="ECO:0007669"/>
    <property type="project" value="TreeGrafter"/>
</dbReference>
<dbReference type="SMART" id="SM00382">
    <property type="entry name" value="AAA"/>
    <property type="match status" value="2"/>
</dbReference>
<feature type="transmembrane region" description="Helical" evidence="10">
    <location>
        <begin position="1011"/>
        <end position="1037"/>
    </location>
</feature>
<evidence type="ECO:0000256" key="5">
    <source>
        <dbReference type="ARBA" id="ARBA00022741"/>
    </source>
</evidence>
<feature type="transmembrane region" description="Helical" evidence="10">
    <location>
        <begin position="1238"/>
        <end position="1264"/>
    </location>
</feature>
<feature type="transmembrane region" description="Helical" evidence="10">
    <location>
        <begin position="358"/>
        <end position="379"/>
    </location>
</feature>
<evidence type="ECO:0000256" key="1">
    <source>
        <dbReference type="ARBA" id="ARBA00004141"/>
    </source>
</evidence>
<feature type="domain" description="ABC transmembrane type-1" evidence="12">
    <location>
        <begin position="1015"/>
        <end position="1304"/>
    </location>
</feature>
<dbReference type="Pfam" id="PF00664">
    <property type="entry name" value="ABC_membrane"/>
    <property type="match status" value="2"/>
</dbReference>
<dbReference type="InterPro" id="IPR017871">
    <property type="entry name" value="ABC_transporter-like_CS"/>
</dbReference>
<accession>A0AAE0LQN5</accession>
<evidence type="ECO:0008006" key="16">
    <source>
        <dbReference type="Google" id="ProtNLM"/>
    </source>
</evidence>
<dbReference type="InterPro" id="IPR000182">
    <property type="entry name" value="GNAT_dom"/>
</dbReference>
<dbReference type="PROSITE" id="PS51186">
    <property type="entry name" value="GNAT"/>
    <property type="match status" value="1"/>
</dbReference>
<dbReference type="InterPro" id="IPR003439">
    <property type="entry name" value="ABC_transporter-like_ATP-bd"/>
</dbReference>
<gene>
    <name evidence="14" type="ORF">B0H64DRAFT_466322</name>
</gene>
<feature type="transmembrane region" description="Helical" evidence="10">
    <location>
        <begin position="1057"/>
        <end position="1085"/>
    </location>
</feature>
<dbReference type="InterPro" id="IPR039421">
    <property type="entry name" value="Type_1_exporter"/>
</dbReference>
<feature type="domain" description="ABC transporter" evidence="11">
    <location>
        <begin position="1368"/>
        <end position="1616"/>
    </location>
</feature>
<feature type="transmembrane region" description="Helical" evidence="10">
    <location>
        <begin position="535"/>
        <end position="557"/>
    </location>
</feature>
<dbReference type="GO" id="GO:0005524">
    <property type="term" value="F:ATP binding"/>
    <property type="evidence" value="ECO:0007669"/>
    <property type="project" value="UniProtKB-KW"/>
</dbReference>
<dbReference type="RefSeq" id="XP_062657219.1">
    <property type="nucleotide sequence ID" value="XM_062807687.1"/>
</dbReference>
<dbReference type="GO" id="GO:0016887">
    <property type="term" value="F:ATP hydrolysis activity"/>
    <property type="evidence" value="ECO:0007669"/>
    <property type="project" value="InterPro"/>
</dbReference>
<dbReference type="SUPFAM" id="SSF90123">
    <property type="entry name" value="ABC transporter transmembrane region"/>
    <property type="match status" value="2"/>
</dbReference>
<keyword evidence="3" id="KW-0813">Transport</keyword>
<proteinExistence type="inferred from homology"/>
<keyword evidence="15" id="KW-1185">Reference proteome</keyword>